<dbReference type="Pfam" id="PF04116">
    <property type="entry name" value="FA_hydroxylase"/>
    <property type="match status" value="1"/>
</dbReference>
<accession>A0AA36DMY2</accession>
<proteinExistence type="predicted"/>
<evidence type="ECO:0000256" key="7">
    <source>
        <dbReference type="SAM" id="Phobius"/>
    </source>
</evidence>
<feature type="domain" description="Fatty acid hydroxylase" evidence="8">
    <location>
        <begin position="116"/>
        <end position="248"/>
    </location>
</feature>
<name>A0AA36DMY2_CYLNA</name>
<evidence type="ECO:0000313" key="10">
    <source>
        <dbReference type="Proteomes" id="UP001176961"/>
    </source>
</evidence>
<comment type="subcellular location">
    <subcellularLocation>
        <location evidence="1">Endomembrane system</location>
        <topology evidence="1">Multi-pass membrane protein</topology>
    </subcellularLocation>
</comment>
<dbReference type="GO" id="GO:0016020">
    <property type="term" value="C:membrane"/>
    <property type="evidence" value="ECO:0007669"/>
    <property type="project" value="GOC"/>
</dbReference>
<evidence type="ECO:0000256" key="3">
    <source>
        <dbReference type="ARBA" id="ARBA00022989"/>
    </source>
</evidence>
<dbReference type="InterPro" id="IPR051689">
    <property type="entry name" value="Sterol_desaturase/TMEM195"/>
</dbReference>
<dbReference type="EMBL" id="CATQJL010000001">
    <property type="protein sequence ID" value="CAJ0589740.1"/>
    <property type="molecule type" value="Genomic_DNA"/>
</dbReference>
<keyword evidence="3 7" id="KW-1133">Transmembrane helix</keyword>
<evidence type="ECO:0000256" key="5">
    <source>
        <dbReference type="ARBA" id="ARBA00023098"/>
    </source>
</evidence>
<keyword evidence="10" id="KW-1185">Reference proteome</keyword>
<feature type="transmembrane region" description="Helical" evidence="7">
    <location>
        <begin position="408"/>
        <end position="425"/>
    </location>
</feature>
<dbReference type="Proteomes" id="UP001176961">
    <property type="component" value="Unassembled WGS sequence"/>
</dbReference>
<comment type="caution">
    <text evidence="9">The sequence shown here is derived from an EMBL/GenBank/DDBJ whole genome shotgun (WGS) entry which is preliminary data.</text>
</comment>
<dbReference type="GO" id="GO:0005783">
    <property type="term" value="C:endoplasmic reticulum"/>
    <property type="evidence" value="ECO:0007669"/>
    <property type="project" value="TreeGrafter"/>
</dbReference>
<dbReference type="GO" id="GO:0006643">
    <property type="term" value="P:membrane lipid metabolic process"/>
    <property type="evidence" value="ECO:0007669"/>
    <property type="project" value="TreeGrafter"/>
</dbReference>
<keyword evidence="5" id="KW-0443">Lipid metabolism</keyword>
<dbReference type="GO" id="GO:0050479">
    <property type="term" value="F:glyceryl-ether monooxygenase activity"/>
    <property type="evidence" value="ECO:0007669"/>
    <property type="project" value="TreeGrafter"/>
</dbReference>
<evidence type="ECO:0000256" key="1">
    <source>
        <dbReference type="ARBA" id="ARBA00004127"/>
    </source>
</evidence>
<dbReference type="PANTHER" id="PTHR21624:SF1">
    <property type="entry name" value="ALKYLGLYCEROL MONOOXYGENASE"/>
    <property type="match status" value="1"/>
</dbReference>
<organism evidence="9 10">
    <name type="scientific">Cylicocyclus nassatus</name>
    <name type="common">Nematode worm</name>
    <dbReference type="NCBI Taxonomy" id="53992"/>
    <lineage>
        <taxon>Eukaryota</taxon>
        <taxon>Metazoa</taxon>
        <taxon>Ecdysozoa</taxon>
        <taxon>Nematoda</taxon>
        <taxon>Chromadorea</taxon>
        <taxon>Rhabditida</taxon>
        <taxon>Rhabditina</taxon>
        <taxon>Rhabditomorpha</taxon>
        <taxon>Strongyloidea</taxon>
        <taxon>Strongylidae</taxon>
        <taxon>Cylicocyclus</taxon>
    </lineage>
</organism>
<dbReference type="GO" id="GO:0005506">
    <property type="term" value="F:iron ion binding"/>
    <property type="evidence" value="ECO:0007669"/>
    <property type="project" value="InterPro"/>
</dbReference>
<dbReference type="InterPro" id="IPR006694">
    <property type="entry name" value="Fatty_acid_hydroxylase"/>
</dbReference>
<dbReference type="PANTHER" id="PTHR21624">
    <property type="entry name" value="STEROL DESATURASE-RELATED PROTEIN"/>
    <property type="match status" value="1"/>
</dbReference>
<evidence type="ECO:0000256" key="2">
    <source>
        <dbReference type="ARBA" id="ARBA00022692"/>
    </source>
</evidence>
<evidence type="ECO:0000256" key="4">
    <source>
        <dbReference type="ARBA" id="ARBA00023002"/>
    </source>
</evidence>
<keyword evidence="2 7" id="KW-0812">Transmembrane</keyword>
<keyword evidence="6 7" id="KW-0472">Membrane</keyword>
<evidence type="ECO:0000259" key="8">
    <source>
        <dbReference type="Pfam" id="PF04116"/>
    </source>
</evidence>
<dbReference type="GO" id="GO:0008610">
    <property type="term" value="P:lipid biosynthetic process"/>
    <property type="evidence" value="ECO:0007669"/>
    <property type="project" value="InterPro"/>
</dbReference>
<feature type="transmembrane region" description="Helical" evidence="7">
    <location>
        <begin position="431"/>
        <end position="450"/>
    </location>
</feature>
<keyword evidence="4" id="KW-0560">Oxidoreductase</keyword>
<evidence type="ECO:0000313" key="9">
    <source>
        <dbReference type="EMBL" id="CAJ0589740.1"/>
    </source>
</evidence>
<reference evidence="9" key="1">
    <citation type="submission" date="2023-07" db="EMBL/GenBank/DDBJ databases">
        <authorList>
            <consortium name="CYATHOMIX"/>
        </authorList>
    </citation>
    <scope>NUCLEOTIDE SEQUENCE</scope>
    <source>
        <strain evidence="9">N/A</strain>
    </source>
</reference>
<feature type="transmembrane region" description="Helical" evidence="7">
    <location>
        <begin position="379"/>
        <end position="401"/>
    </location>
</feature>
<evidence type="ECO:0000256" key="6">
    <source>
        <dbReference type="ARBA" id="ARBA00023136"/>
    </source>
</evidence>
<dbReference type="AlphaFoldDB" id="A0AA36DMY2"/>
<gene>
    <name evidence="9" type="ORF">CYNAS_LOCUS1723</name>
</gene>
<sequence>MDFLLFVLNKTTSDLNPNNLRYMFYFVTPNETIYNNDEEVPHYLSLTMTWMFVLMILEFLLDDRNYAFNDTVTSVNTGVLFSLLKVRGRFLSRAFYGSVYERIHIIDFPKDSAYTWILGFLLQELSYYSGHRAMHEVGLGWWFHQVHHSSEYFNFSTAMRIGFLEDVGLLAFDLMQATIIPPNIFFVHRCLSLMFRFWQHTNVIPNLGPLDYFLCTPSNHRVHHARNPYCIDRNYGAVLIIWDRLFGTYEPERKDEKIAYGLVKPIASFDPLGFQFFEVKALYDRGQTRDQMGKEIFTGFWNKVKAAFLPPGYFPGVKTKRFLMWLYKADNTERIPKIENPVVPYNPPLCAPLRYYLLFQWLILLGNFLKFAVDRQTMSWPLFLTYLSYLILFAQTFGYYFDQRRICIFVDCCRLIAVIVSGLFMWDTTSIFYGIGSLIVVSVLITTGNIKTAEKQT</sequence>
<protein>
    <recommendedName>
        <fullName evidence="8">Fatty acid hydroxylase domain-containing protein</fullName>
    </recommendedName>
</protein>